<keyword evidence="3 8" id="KW-0690">Ribosome biogenesis</keyword>
<name>A0A831SLZ2_PROAE</name>
<accession>A0A831SLZ2</accession>
<sequence length="436" mass="49384">MKPLVALVGRPNVGKSTLFNRITRDKSAIVDSTPGVTRDRHISPAEWLGRQFLVMDTGGYCHDRDSISQAMLEQTMTAIGEADVILFMVDVRSGLTYLDLDMANLLKKNFSDKPVYLVVNKVETEQLAYEGEGFRKTGFSDPWFVSARDGRGVADLLDEVVASFREASDEEREDDSVRLAVIGRPNVGKSSFVNALLGSNRNIVSNQPGTTRDAIDSHFKRNGREIVMIDTAGLRKRTKIDAGIEFYSSLRTERAIERCEVALVLIDAEQGLEKQDLKIIQMAAERKKGVLLLVSKWDIVEKDSKTSKQYSDRMYDSLGNLSWIPILFISAMTKKNLYRAIDTALEIQENRSRQISTSDLNRFLQEAMQQAPPSSKSGKELKIKYMTQISAPWPVFSFFCNDPTLLQKNYKRFLEKRLRQQYQLSGVPVSMRFVHK</sequence>
<dbReference type="InterPro" id="IPR027417">
    <property type="entry name" value="P-loop_NTPase"/>
</dbReference>
<dbReference type="PROSITE" id="PS51712">
    <property type="entry name" value="G_ENGA"/>
    <property type="match status" value="2"/>
</dbReference>
<protein>
    <recommendedName>
        <fullName evidence="2 8">GTPase Der</fullName>
    </recommendedName>
    <alternativeName>
        <fullName evidence="7 8">GTP-binding protein EngA</fullName>
    </alternativeName>
</protein>
<feature type="binding site" evidence="8">
    <location>
        <begin position="230"/>
        <end position="234"/>
    </location>
    <ligand>
        <name>GTP</name>
        <dbReference type="ChEBI" id="CHEBI:37565"/>
        <label>2</label>
    </ligand>
</feature>
<comment type="similarity">
    <text evidence="1 8 9 10">Belongs to the TRAFAC class TrmE-Era-EngA-EngB-Septin-like GTPase superfamily. EngA (Der) GTPase family.</text>
</comment>
<gene>
    <name evidence="8" type="primary">der</name>
    <name evidence="12" type="ORF">ENN50_00050</name>
</gene>
<dbReference type="Gene3D" id="3.30.300.20">
    <property type="match status" value="1"/>
</dbReference>
<dbReference type="InterPro" id="IPR006073">
    <property type="entry name" value="GTP-bd"/>
</dbReference>
<dbReference type="GO" id="GO:0042254">
    <property type="term" value="P:ribosome biogenesis"/>
    <property type="evidence" value="ECO:0007669"/>
    <property type="project" value="UniProtKB-KW"/>
</dbReference>
<dbReference type="HAMAP" id="MF_00195">
    <property type="entry name" value="GTPase_Der"/>
    <property type="match status" value="1"/>
</dbReference>
<evidence type="ECO:0000256" key="6">
    <source>
        <dbReference type="ARBA" id="ARBA00023134"/>
    </source>
</evidence>
<dbReference type="Pfam" id="PF01926">
    <property type="entry name" value="MMR_HSR1"/>
    <property type="match status" value="2"/>
</dbReference>
<keyword evidence="5 8" id="KW-0547">Nucleotide-binding</keyword>
<proteinExistence type="inferred from homology"/>
<feature type="binding site" evidence="8">
    <location>
        <begin position="120"/>
        <end position="123"/>
    </location>
    <ligand>
        <name>GTP</name>
        <dbReference type="ChEBI" id="CHEBI:37565"/>
        <label>1</label>
    </ligand>
</feature>
<dbReference type="FunFam" id="3.40.50.300:FF:000040">
    <property type="entry name" value="GTPase Der"/>
    <property type="match status" value="1"/>
</dbReference>
<dbReference type="PIRSF" id="PIRSF006485">
    <property type="entry name" value="GTP-binding_EngA"/>
    <property type="match status" value="1"/>
</dbReference>
<evidence type="ECO:0000256" key="7">
    <source>
        <dbReference type="ARBA" id="ARBA00032345"/>
    </source>
</evidence>
<dbReference type="EMBL" id="DSBW01000003">
    <property type="protein sequence ID" value="HED30096.1"/>
    <property type="molecule type" value="Genomic_DNA"/>
</dbReference>
<feature type="domain" description="EngA-type G" evidence="11">
    <location>
        <begin position="3"/>
        <end position="168"/>
    </location>
</feature>
<dbReference type="GO" id="GO:0005525">
    <property type="term" value="F:GTP binding"/>
    <property type="evidence" value="ECO:0007669"/>
    <property type="project" value="UniProtKB-UniRule"/>
</dbReference>
<organism evidence="12">
    <name type="scientific">Prosthecochloris aestuarii</name>
    <dbReference type="NCBI Taxonomy" id="1102"/>
    <lineage>
        <taxon>Bacteria</taxon>
        <taxon>Pseudomonadati</taxon>
        <taxon>Chlorobiota</taxon>
        <taxon>Chlorobiia</taxon>
        <taxon>Chlorobiales</taxon>
        <taxon>Chlorobiaceae</taxon>
        <taxon>Prosthecochloris</taxon>
    </lineage>
</organism>
<evidence type="ECO:0000256" key="2">
    <source>
        <dbReference type="ARBA" id="ARBA00020953"/>
    </source>
</evidence>
<dbReference type="CDD" id="cd01895">
    <property type="entry name" value="EngA2"/>
    <property type="match status" value="1"/>
</dbReference>
<dbReference type="InterPro" id="IPR032859">
    <property type="entry name" value="KH_dom-like"/>
</dbReference>
<feature type="binding site" evidence="8">
    <location>
        <begin position="56"/>
        <end position="60"/>
    </location>
    <ligand>
        <name>GTP</name>
        <dbReference type="ChEBI" id="CHEBI:37565"/>
        <label>1</label>
    </ligand>
</feature>
<dbReference type="InterPro" id="IPR016484">
    <property type="entry name" value="GTPase_Der"/>
</dbReference>
<dbReference type="NCBIfam" id="TIGR03594">
    <property type="entry name" value="GTPase_EngA"/>
    <property type="match status" value="1"/>
</dbReference>
<feature type="binding site" evidence="8">
    <location>
        <begin position="183"/>
        <end position="190"/>
    </location>
    <ligand>
        <name>GTP</name>
        <dbReference type="ChEBI" id="CHEBI:37565"/>
        <label>2</label>
    </ligand>
</feature>
<evidence type="ECO:0000259" key="11">
    <source>
        <dbReference type="PROSITE" id="PS51712"/>
    </source>
</evidence>
<dbReference type="Proteomes" id="UP000886335">
    <property type="component" value="Unassembled WGS sequence"/>
</dbReference>
<dbReference type="GO" id="GO:0043022">
    <property type="term" value="F:ribosome binding"/>
    <property type="evidence" value="ECO:0007669"/>
    <property type="project" value="TreeGrafter"/>
</dbReference>
<evidence type="ECO:0000256" key="5">
    <source>
        <dbReference type="ARBA" id="ARBA00022741"/>
    </source>
</evidence>
<comment type="function">
    <text evidence="8 10">GTPase that plays an essential role in the late steps of ribosome biogenesis.</text>
</comment>
<keyword evidence="4 10" id="KW-0677">Repeat</keyword>
<evidence type="ECO:0000256" key="9">
    <source>
        <dbReference type="PROSITE-ProRule" id="PRU01049"/>
    </source>
</evidence>
<evidence type="ECO:0000313" key="12">
    <source>
        <dbReference type="EMBL" id="HED30096.1"/>
    </source>
</evidence>
<dbReference type="FunFam" id="3.30.300.20:FF:000004">
    <property type="entry name" value="GTPase Der"/>
    <property type="match status" value="1"/>
</dbReference>
<feature type="domain" description="EngA-type G" evidence="11">
    <location>
        <begin position="177"/>
        <end position="352"/>
    </location>
</feature>
<keyword evidence="6 8" id="KW-0342">GTP-binding</keyword>
<dbReference type="CDD" id="cd01894">
    <property type="entry name" value="EngA1"/>
    <property type="match status" value="1"/>
</dbReference>
<evidence type="ECO:0000256" key="10">
    <source>
        <dbReference type="RuleBase" id="RU004481"/>
    </source>
</evidence>
<reference evidence="12" key="1">
    <citation type="journal article" date="2020" name="mSystems">
        <title>Genome- and Community-Level Interaction Insights into Carbon Utilization and Element Cycling Functions of Hydrothermarchaeota in Hydrothermal Sediment.</title>
        <authorList>
            <person name="Zhou Z."/>
            <person name="Liu Y."/>
            <person name="Xu W."/>
            <person name="Pan J."/>
            <person name="Luo Z.H."/>
            <person name="Li M."/>
        </authorList>
    </citation>
    <scope>NUCLEOTIDE SEQUENCE [LARGE SCALE GENOMIC DNA]</scope>
    <source>
        <strain evidence="12">SpSt-1181</strain>
    </source>
</reference>
<evidence type="ECO:0000256" key="1">
    <source>
        <dbReference type="ARBA" id="ARBA00008279"/>
    </source>
</evidence>
<dbReference type="InterPro" id="IPR031166">
    <property type="entry name" value="G_ENGA"/>
</dbReference>
<dbReference type="InterPro" id="IPR005225">
    <property type="entry name" value="Small_GTP-bd"/>
</dbReference>
<comment type="caution">
    <text evidence="12">The sequence shown here is derived from an EMBL/GenBank/DDBJ whole genome shotgun (WGS) entry which is preliminary data.</text>
</comment>
<feature type="binding site" evidence="8">
    <location>
        <begin position="9"/>
        <end position="16"/>
    </location>
    <ligand>
        <name>GTP</name>
        <dbReference type="ChEBI" id="CHEBI:37565"/>
        <label>1</label>
    </ligand>
</feature>
<feature type="binding site" evidence="8">
    <location>
        <begin position="295"/>
        <end position="298"/>
    </location>
    <ligand>
        <name>GTP</name>
        <dbReference type="ChEBI" id="CHEBI:37565"/>
        <label>2</label>
    </ligand>
</feature>
<dbReference type="Gene3D" id="3.40.50.300">
    <property type="entry name" value="P-loop containing nucleotide triphosphate hydrolases"/>
    <property type="match status" value="2"/>
</dbReference>
<dbReference type="Pfam" id="PF14714">
    <property type="entry name" value="KH_dom-like"/>
    <property type="match status" value="1"/>
</dbReference>
<evidence type="ECO:0000256" key="3">
    <source>
        <dbReference type="ARBA" id="ARBA00022517"/>
    </source>
</evidence>
<dbReference type="PANTHER" id="PTHR43834:SF6">
    <property type="entry name" value="GTPASE DER"/>
    <property type="match status" value="1"/>
</dbReference>
<evidence type="ECO:0000256" key="4">
    <source>
        <dbReference type="ARBA" id="ARBA00022737"/>
    </source>
</evidence>
<evidence type="ECO:0000256" key="8">
    <source>
        <dbReference type="HAMAP-Rule" id="MF_00195"/>
    </source>
</evidence>
<dbReference type="NCBIfam" id="TIGR00231">
    <property type="entry name" value="small_GTP"/>
    <property type="match status" value="2"/>
</dbReference>
<dbReference type="InterPro" id="IPR015946">
    <property type="entry name" value="KH_dom-like_a/b"/>
</dbReference>
<dbReference type="AlphaFoldDB" id="A0A831SLZ2"/>
<dbReference type="SUPFAM" id="SSF52540">
    <property type="entry name" value="P-loop containing nucleoside triphosphate hydrolases"/>
    <property type="match status" value="2"/>
</dbReference>
<dbReference type="PANTHER" id="PTHR43834">
    <property type="entry name" value="GTPASE DER"/>
    <property type="match status" value="1"/>
</dbReference>
<comment type="subunit">
    <text evidence="8">Associates with the 50S ribosomal subunit.</text>
</comment>
<dbReference type="PRINTS" id="PR00326">
    <property type="entry name" value="GTP1OBG"/>
</dbReference>